<dbReference type="EC" id="2.1.1.314" evidence="4"/>
<dbReference type="Proteomes" id="UP000660262">
    <property type="component" value="Unassembled WGS sequence"/>
</dbReference>
<dbReference type="Gene3D" id="3.30.950.10">
    <property type="entry name" value="Methyltransferase, Cobalt-precorrin-4 Transmethylase, Domain 2"/>
    <property type="match status" value="1"/>
</dbReference>
<comment type="caution">
    <text evidence="10">The sequence shown here is derived from an EMBL/GenBank/DDBJ whole genome shotgun (WGS) entry which is preliminary data.</text>
</comment>
<organism evidence="10 11">
    <name type="scientific">Pycnococcus provasolii</name>
    <dbReference type="NCBI Taxonomy" id="41880"/>
    <lineage>
        <taxon>Eukaryota</taxon>
        <taxon>Viridiplantae</taxon>
        <taxon>Chlorophyta</taxon>
        <taxon>Pseudoscourfieldiophyceae</taxon>
        <taxon>Pseudoscourfieldiales</taxon>
        <taxon>Pycnococcaceae</taxon>
        <taxon>Pycnococcus</taxon>
    </lineage>
</organism>
<keyword evidence="7" id="KW-0949">S-adenosyl-L-methionine</keyword>
<dbReference type="Pfam" id="PF00590">
    <property type="entry name" value="TP_methylase"/>
    <property type="match status" value="1"/>
</dbReference>
<dbReference type="InterPro" id="IPR014776">
    <property type="entry name" value="4pyrrole_Mease_sub2"/>
</dbReference>
<evidence type="ECO:0000256" key="5">
    <source>
        <dbReference type="ARBA" id="ARBA00022603"/>
    </source>
</evidence>
<reference evidence="10" key="1">
    <citation type="submission" date="2020-10" db="EMBL/GenBank/DDBJ databases">
        <title>Unveiling of a novel bifunctional photoreceptor, Dualchrome1, isolated from a cosmopolitan green alga.</title>
        <authorList>
            <person name="Suzuki S."/>
            <person name="Kawachi M."/>
        </authorList>
    </citation>
    <scope>NUCLEOTIDE SEQUENCE</scope>
    <source>
        <strain evidence="10">NIES 2893</strain>
    </source>
</reference>
<dbReference type="InterPro" id="IPR014777">
    <property type="entry name" value="4pyrrole_Mease_sub1"/>
</dbReference>
<evidence type="ECO:0000256" key="6">
    <source>
        <dbReference type="ARBA" id="ARBA00022679"/>
    </source>
</evidence>
<dbReference type="GO" id="GO:0032259">
    <property type="term" value="P:methylation"/>
    <property type="evidence" value="ECO:0007669"/>
    <property type="project" value="UniProtKB-KW"/>
</dbReference>
<dbReference type="GO" id="GO:0141133">
    <property type="term" value="F:diphthine methyl ester synthase activity"/>
    <property type="evidence" value="ECO:0007669"/>
    <property type="project" value="UniProtKB-EC"/>
</dbReference>
<comment type="catalytic activity">
    <reaction evidence="8">
        <text>2-[(3S)-amino-3-carboxypropyl]-L-histidyl-[translation elongation factor 2] + 4 S-adenosyl-L-methionine = diphthine methyl ester-[translation elongation factor 2] + 4 S-adenosyl-L-homocysteine + 3 H(+)</text>
        <dbReference type="Rhea" id="RHEA:42652"/>
        <dbReference type="Rhea" id="RHEA-COMP:9749"/>
        <dbReference type="Rhea" id="RHEA-COMP:10173"/>
        <dbReference type="ChEBI" id="CHEBI:15378"/>
        <dbReference type="ChEBI" id="CHEBI:57856"/>
        <dbReference type="ChEBI" id="CHEBI:59789"/>
        <dbReference type="ChEBI" id="CHEBI:73995"/>
        <dbReference type="ChEBI" id="CHEBI:79005"/>
        <dbReference type="EC" id="2.1.1.314"/>
    </reaction>
</comment>
<evidence type="ECO:0000313" key="10">
    <source>
        <dbReference type="EMBL" id="GHP07291.1"/>
    </source>
</evidence>
<evidence type="ECO:0000313" key="11">
    <source>
        <dbReference type="Proteomes" id="UP000660262"/>
    </source>
</evidence>
<name>A0A830HPB6_9CHLO</name>
<dbReference type="OrthoDB" id="2516at2759"/>
<evidence type="ECO:0000256" key="1">
    <source>
        <dbReference type="ARBA" id="ARBA00004006"/>
    </source>
</evidence>
<dbReference type="InterPro" id="IPR000878">
    <property type="entry name" value="4pyrrol_Mease"/>
</dbReference>
<dbReference type="UniPathway" id="UPA00559"/>
<dbReference type="CDD" id="cd11647">
    <property type="entry name" value="DHP5_DphB"/>
    <property type="match status" value="1"/>
</dbReference>
<sequence length="340" mass="36850">MLFLVGLGLGAPDDITLKGLKAVQSSARVYLESYTAILPGHVADESSSSSSSVESVVTGSPSGLQALCDAYSIPANSIKLADREFVEQRSDEILENTEDGSDDEVNVTLLVVGDPLCATTHVDLMLRASERGTKVSVVHNASIVNAVGTCGLSVYRYGEAVSIVFFTDTWQPDSFYDKILANRQRHNSDALHTLCLLDIQVKEYDPVAMSRGEFRRNPPRFMDVHRAARQLLAVEKKRGQNAYGADTLAVGLARVGANDQAVAVGTLEEFARGSAQERAAAAARAASEEDDDLDEEERERLELGRFDAGELGPPLHSLVLCGTLTDVEQQALERWRRVAV</sequence>
<dbReference type="AlphaFoldDB" id="A0A830HPB6"/>
<dbReference type="EMBL" id="BNJQ01000016">
    <property type="protein sequence ID" value="GHP07291.1"/>
    <property type="molecule type" value="Genomic_DNA"/>
</dbReference>
<evidence type="ECO:0000256" key="2">
    <source>
        <dbReference type="ARBA" id="ARBA00005156"/>
    </source>
</evidence>
<proteinExistence type="inferred from homology"/>
<comment type="pathway">
    <text evidence="2">Protein modification; peptidyl-diphthamide biosynthesis.</text>
</comment>
<dbReference type="SUPFAM" id="SSF53790">
    <property type="entry name" value="Tetrapyrrole methylase"/>
    <property type="match status" value="1"/>
</dbReference>
<dbReference type="PANTHER" id="PTHR10882">
    <property type="entry name" value="DIPHTHINE SYNTHASE"/>
    <property type="match status" value="1"/>
</dbReference>
<protein>
    <recommendedName>
        <fullName evidence="4">diphthine methyl ester synthase</fullName>
        <ecNumber evidence="4">2.1.1.314</ecNumber>
    </recommendedName>
</protein>
<dbReference type="InterPro" id="IPR004551">
    <property type="entry name" value="Dphthn_synthase"/>
</dbReference>
<evidence type="ECO:0000256" key="7">
    <source>
        <dbReference type="ARBA" id="ARBA00022691"/>
    </source>
</evidence>
<keyword evidence="11" id="KW-1185">Reference proteome</keyword>
<evidence type="ECO:0000256" key="3">
    <source>
        <dbReference type="ARBA" id="ARBA00006729"/>
    </source>
</evidence>
<dbReference type="PANTHER" id="PTHR10882:SF0">
    <property type="entry name" value="DIPHTHINE METHYL ESTER SYNTHASE"/>
    <property type="match status" value="1"/>
</dbReference>
<dbReference type="Gene3D" id="3.40.1010.10">
    <property type="entry name" value="Cobalt-precorrin-4 Transmethylase, Domain 1"/>
    <property type="match status" value="1"/>
</dbReference>
<feature type="domain" description="Tetrapyrrole methylase" evidence="9">
    <location>
        <begin position="1"/>
        <end position="270"/>
    </location>
</feature>
<dbReference type="InterPro" id="IPR035996">
    <property type="entry name" value="4pyrrol_Methylase_sf"/>
</dbReference>
<keyword evidence="5" id="KW-0489">Methyltransferase</keyword>
<accession>A0A830HPB6</accession>
<evidence type="ECO:0000256" key="8">
    <source>
        <dbReference type="ARBA" id="ARBA00048752"/>
    </source>
</evidence>
<keyword evidence="6" id="KW-0808">Transferase</keyword>
<comment type="function">
    <text evidence="1">S-adenosyl-L-methionine-dependent methyltransferase that catalyzes four methylations of the modified target histidine residue in translation elongation factor 2 (EF-2), to form an intermediate called diphthine methyl ester. The four successive methylation reactions represent the second step of diphthamide biosynthesis.</text>
</comment>
<dbReference type="NCBIfam" id="TIGR00522">
    <property type="entry name" value="dph5"/>
    <property type="match status" value="1"/>
</dbReference>
<evidence type="ECO:0000259" key="9">
    <source>
        <dbReference type="Pfam" id="PF00590"/>
    </source>
</evidence>
<dbReference type="GO" id="GO:0017183">
    <property type="term" value="P:protein histidyl modification to diphthamide"/>
    <property type="evidence" value="ECO:0007669"/>
    <property type="project" value="UniProtKB-UniPathway"/>
</dbReference>
<evidence type="ECO:0000256" key="4">
    <source>
        <dbReference type="ARBA" id="ARBA00011927"/>
    </source>
</evidence>
<comment type="similarity">
    <text evidence="3">Belongs to the diphthine synthase family.</text>
</comment>
<gene>
    <name evidence="10" type="ORF">PPROV_000603200</name>
</gene>